<evidence type="ECO:0000256" key="1">
    <source>
        <dbReference type="SAM" id="MobiDB-lite"/>
    </source>
</evidence>
<organism evidence="3 4">
    <name type="scientific">Neocallimastix californiae</name>
    <dbReference type="NCBI Taxonomy" id="1754190"/>
    <lineage>
        <taxon>Eukaryota</taxon>
        <taxon>Fungi</taxon>
        <taxon>Fungi incertae sedis</taxon>
        <taxon>Chytridiomycota</taxon>
        <taxon>Chytridiomycota incertae sedis</taxon>
        <taxon>Neocallimastigomycetes</taxon>
        <taxon>Neocallimastigales</taxon>
        <taxon>Neocallimastigaceae</taxon>
        <taxon>Neocallimastix</taxon>
    </lineage>
</organism>
<gene>
    <name evidence="3" type="ORF">LY90DRAFT_500420</name>
</gene>
<feature type="compositionally biased region" description="Basic and acidic residues" evidence="1">
    <location>
        <begin position="717"/>
        <end position="745"/>
    </location>
</feature>
<dbReference type="InterPro" id="IPR004827">
    <property type="entry name" value="bZIP"/>
</dbReference>
<feature type="compositionally biased region" description="Low complexity" evidence="1">
    <location>
        <begin position="200"/>
        <end position="212"/>
    </location>
</feature>
<feature type="domain" description="BZIP" evidence="2">
    <location>
        <begin position="384"/>
        <end position="398"/>
    </location>
</feature>
<feature type="compositionally biased region" description="Polar residues" evidence="1">
    <location>
        <begin position="163"/>
        <end position="190"/>
    </location>
</feature>
<dbReference type="Pfam" id="PF07716">
    <property type="entry name" value="bZIP_2"/>
    <property type="match status" value="1"/>
</dbReference>
<keyword evidence="4" id="KW-1185">Reference proteome</keyword>
<feature type="compositionally biased region" description="Basic and acidic residues" evidence="1">
    <location>
        <begin position="81"/>
        <end position="93"/>
    </location>
</feature>
<protein>
    <recommendedName>
        <fullName evidence="2">BZIP domain-containing protein</fullName>
    </recommendedName>
</protein>
<dbReference type="InterPro" id="IPR046347">
    <property type="entry name" value="bZIP_sf"/>
</dbReference>
<comment type="caution">
    <text evidence="3">The sequence shown here is derived from an EMBL/GenBank/DDBJ whole genome shotgun (WGS) entry which is preliminary data.</text>
</comment>
<feature type="compositionally biased region" description="Polar residues" evidence="1">
    <location>
        <begin position="759"/>
        <end position="770"/>
    </location>
</feature>
<dbReference type="PROSITE" id="PS00036">
    <property type="entry name" value="BZIP_BASIC"/>
    <property type="match status" value="1"/>
</dbReference>
<feature type="region of interest" description="Disordered" evidence="1">
    <location>
        <begin position="116"/>
        <end position="214"/>
    </location>
</feature>
<name>A0A1Y2FAI5_9FUNG</name>
<feature type="compositionally biased region" description="Low complexity" evidence="1">
    <location>
        <begin position="606"/>
        <end position="620"/>
    </location>
</feature>
<feature type="region of interest" description="Disordered" evidence="1">
    <location>
        <begin position="606"/>
        <end position="632"/>
    </location>
</feature>
<feature type="region of interest" description="Disordered" evidence="1">
    <location>
        <begin position="66"/>
        <end position="93"/>
    </location>
</feature>
<dbReference type="GO" id="GO:0003700">
    <property type="term" value="F:DNA-binding transcription factor activity"/>
    <property type="evidence" value="ECO:0007669"/>
    <property type="project" value="InterPro"/>
</dbReference>
<reference evidence="3 4" key="1">
    <citation type="submission" date="2016-08" db="EMBL/GenBank/DDBJ databases">
        <title>A Parts List for Fungal Cellulosomes Revealed by Comparative Genomics.</title>
        <authorList>
            <consortium name="DOE Joint Genome Institute"/>
            <person name="Haitjema C.H."/>
            <person name="Gilmore S.P."/>
            <person name="Henske J.K."/>
            <person name="Solomon K.V."/>
            <person name="De Groot R."/>
            <person name="Kuo A."/>
            <person name="Mondo S.J."/>
            <person name="Salamov A.A."/>
            <person name="Labutti K."/>
            <person name="Zhao Z."/>
            <person name="Chiniquy J."/>
            <person name="Barry K."/>
            <person name="Brewer H.M."/>
            <person name="Purvine S.O."/>
            <person name="Wright A.T."/>
            <person name="Boxma B."/>
            <person name="Van Alen T."/>
            <person name="Hackstein J.H."/>
            <person name="Baker S.E."/>
            <person name="Grigoriev I.V."/>
            <person name="O'Malley M.A."/>
        </authorList>
    </citation>
    <scope>NUCLEOTIDE SEQUENCE [LARGE SCALE GENOMIC DNA]</scope>
    <source>
        <strain evidence="3 4">G1</strain>
    </source>
</reference>
<evidence type="ECO:0000313" key="4">
    <source>
        <dbReference type="Proteomes" id="UP000193920"/>
    </source>
</evidence>
<evidence type="ECO:0000313" key="3">
    <source>
        <dbReference type="EMBL" id="ORY80637.1"/>
    </source>
</evidence>
<dbReference type="STRING" id="1754190.A0A1Y2FAI5"/>
<proteinExistence type="predicted"/>
<feature type="compositionally biased region" description="Basic and acidic residues" evidence="1">
    <location>
        <begin position="142"/>
        <end position="151"/>
    </location>
</feature>
<dbReference type="AlphaFoldDB" id="A0A1Y2FAI5"/>
<dbReference type="Gene3D" id="1.20.5.170">
    <property type="match status" value="1"/>
</dbReference>
<accession>A0A1Y2FAI5</accession>
<sequence>MDSKILNLKINTNEINATKNYEELPKKEIQKKKISSSINKEKLKNCISSPNNKNYKSNSSLSINIKKNETNKNHGNTKSSKNNDKKNINCNDSKDDEYVMSLFEINKRERYNLRTFTSPRFRKNNSNDKTNLNSRLKSNNSPKKEKNKETNITKNKSITTKSQQQNKNSVTTAISSTVDVNDSTNLPSFNDENEKDKTINNENSNESTTNTNVFPDTELIISSNYTLPSPKSVLRTTETKYLNENIDSNNSIRHLSQTTNESSSTIDNIDSSQDSILSSSNLFNDINFLNSNNLHLSSLNSPSNQKNNLFIKGKMDTIMPSDIIQRKRGRKKKSQINDSNINLSNKNKDIKLLLDENNEMINSISTESNYTISEDLEQKAKDEKRKRNTAASARFRARKKKEEQAIQNHCKNLENENKKLKYNLFLFDIKIKWLEDLLLKNGKNTKEFDIESPNDNILKRKYLNSRDESPPKNNNLMHSLITNTNVDQQNETNDNSFKDRTLRNQANTIDNDSSSIAITSTATTSNNTNNITINDSNTTTTDIKNLNSDISITNINSITGNSSDTFSFIPTINSFNLNDNEYQEMNINVKTVSPKKTNNVINDKLNSIFSNNSNNNTNSKRNNDKEILQQPQQQQQLQMQYQQMIQYQQQQQQHLFQYQQFNLSQPSSSYLPSPNSFCMPFAQSNVSTSMLPNTASLPMQMSPTFLPFIPNLNQDTIKKNEKISSNKENKSNKGKEKDDDEKLNGSDDANEENQEQKPHIQQQNNKCNEVQSLSQDNSSDSDLQNLITRNDTLSLVGLETPKKENTTIQIDSSPSKSISLTKNDNDNIFEKAINDFLY</sequence>
<dbReference type="Proteomes" id="UP000193920">
    <property type="component" value="Unassembled WGS sequence"/>
</dbReference>
<dbReference type="EMBL" id="MCOG01000012">
    <property type="protein sequence ID" value="ORY80637.1"/>
    <property type="molecule type" value="Genomic_DNA"/>
</dbReference>
<feature type="compositionally biased region" description="Low complexity" evidence="1">
    <location>
        <begin position="152"/>
        <end position="162"/>
    </location>
</feature>
<feature type="compositionally biased region" description="Polar residues" evidence="1">
    <location>
        <begin position="127"/>
        <end position="136"/>
    </location>
</feature>
<feature type="region of interest" description="Disordered" evidence="1">
    <location>
        <begin position="717"/>
        <end position="783"/>
    </location>
</feature>
<dbReference type="SUPFAM" id="SSF57959">
    <property type="entry name" value="Leucine zipper domain"/>
    <property type="match status" value="1"/>
</dbReference>
<evidence type="ECO:0000259" key="2">
    <source>
        <dbReference type="PROSITE" id="PS00036"/>
    </source>
</evidence>
<feature type="region of interest" description="Disordered" evidence="1">
    <location>
        <begin position="377"/>
        <end position="402"/>
    </location>
</feature>
<feature type="compositionally biased region" description="Low complexity" evidence="1">
    <location>
        <begin position="771"/>
        <end position="783"/>
    </location>
</feature>